<feature type="domain" description="GIY-YIG" evidence="1">
    <location>
        <begin position="2"/>
        <end position="73"/>
    </location>
</feature>
<keyword evidence="3" id="KW-1185">Reference proteome</keyword>
<dbReference type="Proteomes" id="UP001244443">
    <property type="component" value="Chromosome"/>
</dbReference>
<dbReference type="AlphaFoldDB" id="A0AA51N899"/>
<dbReference type="Pfam" id="PF01541">
    <property type="entry name" value="GIY-YIG"/>
    <property type="match status" value="1"/>
</dbReference>
<evidence type="ECO:0000313" key="3">
    <source>
        <dbReference type="Proteomes" id="UP001244443"/>
    </source>
</evidence>
<dbReference type="RefSeq" id="WP_308358211.1">
    <property type="nucleotide sequence ID" value="NZ_CP129970.2"/>
</dbReference>
<reference evidence="2" key="1">
    <citation type="submission" date="2023-08" db="EMBL/GenBank/DDBJ databases">
        <title>Comparative genomics and taxonomic characterization of three novel marine species of genus Marivirga.</title>
        <authorList>
            <person name="Muhammad N."/>
            <person name="Kim S.-G."/>
        </authorList>
    </citation>
    <scope>NUCLEOTIDE SEQUENCE [LARGE SCALE GENOMIC DNA]</scope>
    <source>
        <strain evidence="2">ABR2-2</strain>
    </source>
</reference>
<sequence length="73" mass="8576">MSTFFVYILFSSKINKFYIGYSQNPEKRLEFHNSTLNKIWSKRGQPRGLKTSISFESNSKALKTGRIIKNLER</sequence>
<dbReference type="InterPro" id="IPR035901">
    <property type="entry name" value="GIY-YIG_endonuc_sf"/>
</dbReference>
<accession>A0AA51N899</accession>
<dbReference type="InterPro" id="IPR000305">
    <property type="entry name" value="GIY-YIG_endonuc"/>
</dbReference>
<dbReference type="PROSITE" id="PS50164">
    <property type="entry name" value="GIY_YIG"/>
    <property type="match status" value="1"/>
</dbReference>
<evidence type="ECO:0000313" key="2">
    <source>
        <dbReference type="EMBL" id="WMN07908.1"/>
    </source>
</evidence>
<evidence type="ECO:0000259" key="1">
    <source>
        <dbReference type="PROSITE" id="PS50164"/>
    </source>
</evidence>
<gene>
    <name evidence="2" type="ORF">QYS48_30325</name>
</gene>
<dbReference type="SUPFAM" id="SSF82771">
    <property type="entry name" value="GIY-YIG endonuclease"/>
    <property type="match status" value="1"/>
</dbReference>
<dbReference type="Gene3D" id="3.40.1440.10">
    <property type="entry name" value="GIY-YIG endonuclease"/>
    <property type="match status" value="1"/>
</dbReference>
<organism evidence="2 3">
    <name type="scientific">Marivirga arenosa</name>
    <dbReference type="NCBI Taxonomy" id="3059076"/>
    <lineage>
        <taxon>Bacteria</taxon>
        <taxon>Pseudomonadati</taxon>
        <taxon>Bacteroidota</taxon>
        <taxon>Cytophagia</taxon>
        <taxon>Cytophagales</taxon>
        <taxon>Marivirgaceae</taxon>
        <taxon>Marivirga</taxon>
    </lineage>
</organism>
<proteinExistence type="predicted"/>
<dbReference type="EMBL" id="CP129970">
    <property type="protein sequence ID" value="WMN07908.1"/>
    <property type="molecule type" value="Genomic_DNA"/>
</dbReference>
<name>A0AA51N899_9BACT</name>
<protein>
    <submittedName>
        <fullName evidence="2">GIY-YIG nuclease family protein</fullName>
    </submittedName>
</protein>